<comment type="caution">
    <text evidence="2">The sequence shown here is derived from an EMBL/GenBank/DDBJ whole genome shotgun (WGS) entry which is preliminary data.</text>
</comment>
<name>A0ABD0JP25_9CAEN</name>
<accession>A0ABD0JP25</accession>
<feature type="chain" id="PRO_5044824122" evidence="1">
    <location>
        <begin position="26"/>
        <end position="163"/>
    </location>
</feature>
<organism evidence="2 3">
    <name type="scientific">Batillaria attramentaria</name>
    <dbReference type="NCBI Taxonomy" id="370345"/>
    <lineage>
        <taxon>Eukaryota</taxon>
        <taxon>Metazoa</taxon>
        <taxon>Spiralia</taxon>
        <taxon>Lophotrochozoa</taxon>
        <taxon>Mollusca</taxon>
        <taxon>Gastropoda</taxon>
        <taxon>Caenogastropoda</taxon>
        <taxon>Sorbeoconcha</taxon>
        <taxon>Cerithioidea</taxon>
        <taxon>Batillariidae</taxon>
        <taxon>Batillaria</taxon>
    </lineage>
</organism>
<feature type="signal peptide" evidence="1">
    <location>
        <begin position="1"/>
        <end position="25"/>
    </location>
</feature>
<sequence>LLIHMRASVLLIVLVSTLIVSETEGWRWGRRVIRKAGSFVRRVVNKVKNIPRIPGLPHGLGKRSVDDLSQAEVAQLQAACQERIDSGAISATSDPQDFLQEVMADCNDSDQGRCYIKKRENRDAIRSVHCLKQIRVHASAVKMRASILLVLVLSAVLVGGDGR</sequence>
<protein>
    <submittedName>
        <fullName evidence="2">Uncharacterized protein</fullName>
    </submittedName>
</protein>
<gene>
    <name evidence="2" type="ORF">BaRGS_00032065</name>
</gene>
<proteinExistence type="predicted"/>
<reference evidence="2 3" key="1">
    <citation type="journal article" date="2023" name="Sci. Data">
        <title>Genome assembly of the Korean intertidal mud-creeper Batillaria attramentaria.</title>
        <authorList>
            <person name="Patra A.K."/>
            <person name="Ho P.T."/>
            <person name="Jun S."/>
            <person name="Lee S.J."/>
            <person name="Kim Y."/>
            <person name="Won Y.J."/>
        </authorList>
    </citation>
    <scope>NUCLEOTIDE SEQUENCE [LARGE SCALE GENOMIC DNA]</scope>
    <source>
        <strain evidence="2">Wonlab-2016</strain>
    </source>
</reference>
<dbReference type="AlphaFoldDB" id="A0ABD0JP25"/>
<feature type="non-terminal residue" evidence="2">
    <location>
        <position position="1"/>
    </location>
</feature>
<keyword evidence="1" id="KW-0732">Signal</keyword>
<dbReference type="EMBL" id="JACVVK020000369">
    <property type="protein sequence ID" value="KAK7476667.1"/>
    <property type="molecule type" value="Genomic_DNA"/>
</dbReference>
<keyword evidence="3" id="KW-1185">Reference proteome</keyword>
<dbReference type="Proteomes" id="UP001519460">
    <property type="component" value="Unassembled WGS sequence"/>
</dbReference>
<evidence type="ECO:0000256" key="1">
    <source>
        <dbReference type="SAM" id="SignalP"/>
    </source>
</evidence>
<evidence type="ECO:0000313" key="2">
    <source>
        <dbReference type="EMBL" id="KAK7476667.1"/>
    </source>
</evidence>
<evidence type="ECO:0000313" key="3">
    <source>
        <dbReference type="Proteomes" id="UP001519460"/>
    </source>
</evidence>